<dbReference type="InterPro" id="IPR002539">
    <property type="entry name" value="MaoC-like_dom"/>
</dbReference>
<dbReference type="SUPFAM" id="SSF54637">
    <property type="entry name" value="Thioesterase/thiol ester dehydrase-isomerase"/>
    <property type="match status" value="1"/>
</dbReference>
<dbReference type="Proteomes" id="UP000472676">
    <property type="component" value="Unassembled WGS sequence"/>
</dbReference>
<protein>
    <submittedName>
        <fullName evidence="2">Dehydratase</fullName>
    </submittedName>
</protein>
<evidence type="ECO:0000259" key="1">
    <source>
        <dbReference type="Pfam" id="PF01575"/>
    </source>
</evidence>
<organism evidence="2 3">
    <name type="scientific">Solimonas terrae</name>
    <dbReference type="NCBI Taxonomy" id="1396819"/>
    <lineage>
        <taxon>Bacteria</taxon>
        <taxon>Pseudomonadati</taxon>
        <taxon>Pseudomonadota</taxon>
        <taxon>Gammaproteobacteria</taxon>
        <taxon>Nevskiales</taxon>
        <taxon>Nevskiaceae</taxon>
        <taxon>Solimonas</taxon>
    </lineage>
</organism>
<evidence type="ECO:0000313" key="2">
    <source>
        <dbReference type="EMBL" id="NGY03327.1"/>
    </source>
</evidence>
<reference evidence="2 3" key="1">
    <citation type="journal article" date="2014" name="Int. J. Syst. Evol. Microbiol.">
        <title>Solimonas terrae sp. nov., isolated from soil.</title>
        <authorList>
            <person name="Kim S.J."/>
            <person name="Moon J.Y."/>
            <person name="Weon H.Y."/>
            <person name="Ahn J.H."/>
            <person name="Chen W.M."/>
            <person name="Kwon S.W."/>
        </authorList>
    </citation>
    <scope>NUCLEOTIDE SEQUENCE [LARGE SCALE GENOMIC DNA]</scope>
    <source>
        <strain evidence="2 3">KIS83-12</strain>
    </source>
</reference>
<dbReference type="PANTHER" id="PTHR43841">
    <property type="entry name" value="3-HYDROXYACYL-THIOESTER DEHYDRATASE HTDX-RELATED"/>
    <property type="match status" value="1"/>
</dbReference>
<sequence>MTKDFKNVQVGEPLPELRLPPVDRTMLALFAGASGDHVPLHIDTDFARRAGMPDVFAHGMLGMAWVGRLVTQWAPQRALRSFTVRFVAITHLGNAPVLSGKVVEILERNGERCARLDVQMANQFGQLKIQGDAIVALD</sequence>
<dbReference type="Gene3D" id="3.10.129.10">
    <property type="entry name" value="Hotdog Thioesterase"/>
    <property type="match status" value="1"/>
</dbReference>
<accession>A0A6M2BMK2</accession>
<keyword evidence="3" id="KW-1185">Reference proteome</keyword>
<dbReference type="EMBL" id="JAAMOW010000001">
    <property type="protein sequence ID" value="NGY03327.1"/>
    <property type="molecule type" value="Genomic_DNA"/>
</dbReference>
<dbReference type="PANTHER" id="PTHR43841:SF3">
    <property type="entry name" value="(3R)-HYDROXYACYL-ACP DEHYDRATASE SUBUNIT HADB"/>
    <property type="match status" value="1"/>
</dbReference>
<evidence type="ECO:0000313" key="3">
    <source>
        <dbReference type="Proteomes" id="UP000472676"/>
    </source>
</evidence>
<comment type="caution">
    <text evidence="2">The sequence shown here is derived from an EMBL/GenBank/DDBJ whole genome shotgun (WGS) entry which is preliminary data.</text>
</comment>
<dbReference type="AlphaFoldDB" id="A0A6M2BMK2"/>
<feature type="domain" description="MaoC-like" evidence="1">
    <location>
        <begin position="21"/>
        <end position="104"/>
    </location>
</feature>
<dbReference type="InterPro" id="IPR029069">
    <property type="entry name" value="HotDog_dom_sf"/>
</dbReference>
<dbReference type="RefSeq" id="WP_166250745.1">
    <property type="nucleotide sequence ID" value="NZ_JAAMOW010000001.1"/>
</dbReference>
<gene>
    <name evidence="2" type="ORF">G7Y85_00970</name>
</gene>
<name>A0A6M2BMK2_9GAMM</name>
<proteinExistence type="predicted"/>
<dbReference type="Pfam" id="PF01575">
    <property type="entry name" value="MaoC_dehydratas"/>
    <property type="match status" value="1"/>
</dbReference>